<dbReference type="PANTHER" id="PTHR45705:SF1">
    <property type="entry name" value="FI20236P1"/>
    <property type="match status" value="1"/>
</dbReference>
<organism evidence="4 5">
    <name type="scientific">Pseudozyma flocculosa</name>
    <dbReference type="NCBI Taxonomy" id="84751"/>
    <lineage>
        <taxon>Eukaryota</taxon>
        <taxon>Fungi</taxon>
        <taxon>Dikarya</taxon>
        <taxon>Basidiomycota</taxon>
        <taxon>Ustilaginomycotina</taxon>
        <taxon>Ustilaginomycetes</taxon>
        <taxon>Ustilaginales</taxon>
        <taxon>Ustilaginaceae</taxon>
        <taxon>Pseudozyma</taxon>
    </lineage>
</organism>
<keyword evidence="1" id="KW-0862">Zinc</keyword>
<feature type="compositionally biased region" description="Polar residues" evidence="2">
    <location>
        <begin position="395"/>
        <end position="404"/>
    </location>
</feature>
<keyword evidence="1" id="KW-0479">Metal-binding</keyword>
<evidence type="ECO:0000313" key="4">
    <source>
        <dbReference type="EMBL" id="SPO35871.1"/>
    </source>
</evidence>
<proteinExistence type="predicted"/>
<dbReference type="InterPro" id="IPR038508">
    <property type="entry name" value="ArfGAP_dom_sf"/>
</dbReference>
<feature type="region of interest" description="Disordered" evidence="2">
    <location>
        <begin position="463"/>
        <end position="490"/>
    </location>
</feature>
<feature type="compositionally biased region" description="Polar residues" evidence="2">
    <location>
        <begin position="173"/>
        <end position="196"/>
    </location>
</feature>
<feature type="region of interest" description="Disordered" evidence="2">
    <location>
        <begin position="85"/>
        <end position="111"/>
    </location>
</feature>
<dbReference type="PANTHER" id="PTHR45705">
    <property type="entry name" value="FI20236P1"/>
    <property type="match status" value="1"/>
</dbReference>
<evidence type="ECO:0000313" key="5">
    <source>
        <dbReference type="Proteomes" id="UP000323386"/>
    </source>
</evidence>
<dbReference type="InterPro" id="IPR001164">
    <property type="entry name" value="ArfGAP_dom"/>
</dbReference>
<evidence type="ECO:0000259" key="3">
    <source>
        <dbReference type="PROSITE" id="PS50115"/>
    </source>
</evidence>
<feature type="region of interest" description="Disordered" evidence="2">
    <location>
        <begin position="554"/>
        <end position="576"/>
    </location>
</feature>
<sequence length="602" mass="62144">MNSKATQERHQRMLVELSRQPGNDVCADCRGRAPRWASWNLGIFLCVQCAGVHRKMGTHISKVKSLTLDTWTREQVDKMKDMGNLKSNRIFNPDEVRNRPPTNIEESERDSELEKFIRAKYEYRKFIDAKPPPVPKKDATFLRLPSSSSPASSLRSPSSPVASSSSSISSLSQQQQQRNGISNGVSSGRRQMTGQDSMLGVPSDRLAKANSISRSRTAPIPSTWAEAQARARSTEPKPPPMPAGAASSAAAGTAASAAAATRSTITTASSSLGPPSAVPPRASSAIPSARSVPAQGAGQPTAQSSVFDDLVSLSGPSNGTSQPPPQMNPWSHLQAQQQQQPMFSSPAPQDPSANFWASGMGGSATSPFGGMQAQGLSATHLGATAFGARPPPPQHANTLPNFSLTLPDGQQQQQQQQQQSMFGAGVGGGIGGMGGFSPQQQQYRSASLGSMAFSPAAVGNPFSSPGGGGAGGMAPQQSGFLGAGGGGGGGGGGAGSFGGFAASPSASPSPGLATGMGMGMGMGMGIQQQQQQNGATSPFGTFASAMMPNQQGLYQTQQPQQQQQGQGQQYGQQMQMQGQSGQNGLYAVQAGQQAFGGGGMWG</sequence>
<dbReference type="OrthoDB" id="10266696at2759"/>
<dbReference type="SUPFAM" id="SSF57863">
    <property type="entry name" value="ArfGap/RecO-like zinc finger"/>
    <property type="match status" value="1"/>
</dbReference>
<reference evidence="4 5" key="1">
    <citation type="submission" date="2018-03" db="EMBL/GenBank/DDBJ databases">
        <authorList>
            <person name="Guldener U."/>
        </authorList>
    </citation>
    <scope>NUCLEOTIDE SEQUENCE [LARGE SCALE GENOMIC DNA]</scope>
    <source>
        <strain evidence="4 5">DAOM196992</strain>
    </source>
</reference>
<feature type="compositionally biased region" description="Low complexity" evidence="2">
    <location>
        <begin position="243"/>
        <end position="294"/>
    </location>
</feature>
<dbReference type="Gene3D" id="1.10.220.150">
    <property type="entry name" value="Arf GTPase activating protein"/>
    <property type="match status" value="1"/>
</dbReference>
<feature type="region of interest" description="Disordered" evidence="2">
    <location>
        <begin position="392"/>
        <end position="418"/>
    </location>
</feature>
<dbReference type="InterPro" id="IPR037278">
    <property type="entry name" value="ARFGAP/RecO"/>
</dbReference>
<accession>A0A5C3EXQ3</accession>
<dbReference type="Pfam" id="PF01412">
    <property type="entry name" value="ArfGap"/>
    <property type="match status" value="1"/>
</dbReference>
<feature type="domain" description="Arf-GAP" evidence="3">
    <location>
        <begin position="11"/>
        <end position="134"/>
    </location>
</feature>
<feature type="compositionally biased region" description="Gly residues" evidence="2">
    <location>
        <begin position="481"/>
        <end position="490"/>
    </location>
</feature>
<dbReference type="AlphaFoldDB" id="A0A5C3EXQ3"/>
<feature type="compositionally biased region" description="Low complexity" evidence="2">
    <location>
        <begin position="142"/>
        <end position="172"/>
    </location>
</feature>
<dbReference type="CDD" id="cd08204">
    <property type="entry name" value="ArfGap"/>
    <property type="match status" value="1"/>
</dbReference>
<dbReference type="PRINTS" id="PR00405">
    <property type="entry name" value="REVINTRACTNG"/>
</dbReference>
<dbReference type="GO" id="GO:0008270">
    <property type="term" value="F:zinc ion binding"/>
    <property type="evidence" value="ECO:0007669"/>
    <property type="project" value="UniProtKB-KW"/>
</dbReference>
<dbReference type="GO" id="GO:0005737">
    <property type="term" value="C:cytoplasm"/>
    <property type="evidence" value="ECO:0007669"/>
    <property type="project" value="TreeGrafter"/>
</dbReference>
<name>A0A5C3EXQ3_9BASI</name>
<dbReference type="Proteomes" id="UP000323386">
    <property type="component" value="Unassembled WGS sequence"/>
</dbReference>
<dbReference type="FunFam" id="1.10.220.150:FF:000026">
    <property type="entry name" value="GTPase activating protein for Arf, putative"/>
    <property type="match status" value="1"/>
</dbReference>
<evidence type="ECO:0000256" key="2">
    <source>
        <dbReference type="SAM" id="MobiDB-lite"/>
    </source>
</evidence>
<gene>
    <name evidence="4" type="ORF">PSFLO_01342</name>
</gene>
<dbReference type="PROSITE" id="PS50115">
    <property type="entry name" value="ARFGAP"/>
    <property type="match status" value="1"/>
</dbReference>
<dbReference type="InterPro" id="IPR051718">
    <property type="entry name" value="ARF_GTPase-activating"/>
</dbReference>
<keyword evidence="1" id="KW-0863">Zinc-finger</keyword>
<feature type="region of interest" description="Disordered" evidence="2">
    <location>
        <begin position="128"/>
        <end position="357"/>
    </location>
</feature>
<protein>
    <submittedName>
        <fullName evidence="4">Related to AGE2 - ADP-ribosylation factor and GTPase activating protein effector</fullName>
    </submittedName>
</protein>
<feature type="compositionally biased region" description="Low complexity" evidence="2">
    <location>
        <begin position="334"/>
        <end position="347"/>
    </location>
</feature>
<dbReference type="GO" id="GO:0005096">
    <property type="term" value="F:GTPase activator activity"/>
    <property type="evidence" value="ECO:0007669"/>
    <property type="project" value="InterPro"/>
</dbReference>
<dbReference type="EMBL" id="OOIP01000003">
    <property type="protein sequence ID" value="SPO35871.1"/>
    <property type="molecule type" value="Genomic_DNA"/>
</dbReference>
<dbReference type="SMART" id="SM00105">
    <property type="entry name" value="ArfGap"/>
    <property type="match status" value="1"/>
</dbReference>
<evidence type="ECO:0000256" key="1">
    <source>
        <dbReference type="PROSITE-ProRule" id="PRU00288"/>
    </source>
</evidence>
<keyword evidence="5" id="KW-1185">Reference proteome</keyword>